<dbReference type="EMBL" id="GL871415">
    <property type="protein sequence ID" value="EGC29577.1"/>
    <property type="molecule type" value="Genomic_DNA"/>
</dbReference>
<dbReference type="Pfam" id="PF25820">
    <property type="entry name" value="DUF7949"/>
    <property type="match status" value="1"/>
</dbReference>
<dbReference type="InterPro" id="IPR055463">
    <property type="entry name" value="DUF7035"/>
</dbReference>
<keyword evidence="1" id="KW-0812">Transmembrane</keyword>
<dbReference type="Pfam" id="PF22933">
    <property type="entry name" value="ComC_SSD"/>
    <property type="match status" value="1"/>
</dbReference>
<dbReference type="PANTHER" id="PTHR31378:SF29">
    <property type="entry name" value="EGF-LIKE DOMAIN-CONTAINING PROTEIN-RELATED"/>
    <property type="match status" value="1"/>
</dbReference>
<evidence type="ECO:0000256" key="1">
    <source>
        <dbReference type="SAM" id="Phobius"/>
    </source>
</evidence>
<gene>
    <name evidence="6" type="ORF">DICPUDRAFT_42680</name>
</gene>
<dbReference type="KEGG" id="dpp:DICPUDRAFT_42680"/>
<protein>
    <recommendedName>
        <fullName evidence="8">EGF-like domain-containing protein</fullName>
    </recommendedName>
</protein>
<feature type="domain" description="DUF7035" evidence="4">
    <location>
        <begin position="91"/>
        <end position="222"/>
    </location>
</feature>
<dbReference type="OrthoDB" id="5951731at2759"/>
<evidence type="ECO:0000259" key="5">
    <source>
        <dbReference type="Pfam" id="PF25820"/>
    </source>
</evidence>
<dbReference type="GeneID" id="10505213"/>
<evidence type="ECO:0008006" key="8">
    <source>
        <dbReference type="Google" id="ProtNLM"/>
    </source>
</evidence>
<dbReference type="Proteomes" id="UP000001064">
    <property type="component" value="Unassembled WGS sequence"/>
</dbReference>
<name>F1A2K3_DICPU</name>
<accession>F1A2K3</accession>
<keyword evidence="7" id="KW-1185">Reference proteome</keyword>
<keyword evidence="1" id="KW-1133">Transmembrane helix</keyword>
<keyword evidence="1" id="KW-0472">Membrane</keyword>
<organism evidence="6 7">
    <name type="scientific">Dictyostelium purpureum</name>
    <name type="common">Slime mold</name>
    <dbReference type="NCBI Taxonomy" id="5786"/>
    <lineage>
        <taxon>Eukaryota</taxon>
        <taxon>Amoebozoa</taxon>
        <taxon>Evosea</taxon>
        <taxon>Eumycetozoa</taxon>
        <taxon>Dictyostelia</taxon>
        <taxon>Dictyosteliales</taxon>
        <taxon>Dictyosteliaceae</taxon>
        <taxon>Dictyostelium</taxon>
    </lineage>
</organism>
<evidence type="ECO:0000313" key="6">
    <source>
        <dbReference type="EMBL" id="EGC29577.1"/>
    </source>
</evidence>
<evidence type="ECO:0000259" key="3">
    <source>
        <dbReference type="Pfam" id="PF23033"/>
    </source>
</evidence>
<dbReference type="Pfam" id="PF23034">
    <property type="entry name" value="DUF7035"/>
    <property type="match status" value="1"/>
</dbReference>
<evidence type="ECO:0000259" key="4">
    <source>
        <dbReference type="Pfam" id="PF23034"/>
    </source>
</evidence>
<dbReference type="PANTHER" id="PTHR31378">
    <property type="entry name" value="EGF-LIKE DOMAIN-CONTAINING PROTEIN-RELATED-RELATED"/>
    <property type="match status" value="1"/>
</dbReference>
<dbReference type="InterPro" id="IPR054484">
    <property type="entry name" value="ComC_SSD"/>
</dbReference>
<dbReference type="OMA" id="HTITMAH"/>
<feature type="domain" description="DUF7034" evidence="3">
    <location>
        <begin position="231"/>
        <end position="353"/>
    </location>
</feature>
<dbReference type="RefSeq" id="XP_003293896.1">
    <property type="nucleotide sequence ID" value="XM_003293848.1"/>
</dbReference>
<sequence length="803" mass="90233">NVFYFNTSNPIPKNSSMVFTLMDDVSFDIPSYQKGFYPIYWDESIEKFYCNFIIPKNTIPGDINYYIFFSHDMWYGESVLDLPLVVSSSKFDNDGPMIKSIVNLNSYGKVGWRVLIEDLNNGFKSGYVKAVGLVDGSIFKFNFTSNEANPQSTIHNSEFDLVINITSPCISQQYQITYIYLLDTNNMESEFGLYEYRFEGFKNPLRYLLDKQELLNSESVCQNSVLDPSGPVLSSFFPSVLEVDVGTNDRVVSFTFTAEDPESGLMPTQNPIVYLLSSQMNLLECPANITSFDPLYKKVNYFCQITVPVGFGYPLGIQVSVYGLINNGGFFKGYSCSDLAYNSFISSIQVKYSLDTPIISDFEKYLCSDQLIVYGKILKDVIKAQIEVDGQIKNIDIKKIIGSSVVLLKLDPIFDQFKVKLTNKDNVDSNWFTINPTYFKKNNPKTPSPSNTPAPTNKPQKCLGSPVCGGKDHGYCNGNTGCVCYSPWIGNDCLSKIVYVDPPKTNITGPSTEIPVISDNENSNNQQGIFYSSFVSLASLREIDYQDNIVYNYTFKEWVFTEIDTLTSKYQTNITIGENQVRVTAVLKWFVNETQIEFANQNLTMNPSSIKYTVEIENYPFASQLNQLQLIMYAALLSNKSKDICSTKEFGETSSGDNSNYLNIQVNDHSLYGRFIKRCIVDDDILKTAYNQLLDSSLNKIVDGSNQVQTFIGITIPWFNSRVVIDPDFSVLINSFSASPSHPNSICSSSNSLSKGKIAGIAIGGFAFACIIAVAVSYAIIRHKEDKKFSKNFNRKLNELNKT</sequence>
<feature type="domain" description="DUF7949" evidence="5">
    <location>
        <begin position="462"/>
        <end position="497"/>
    </location>
</feature>
<feature type="domain" description="ComC supersandwich" evidence="2">
    <location>
        <begin position="513"/>
        <end position="732"/>
    </location>
</feature>
<feature type="transmembrane region" description="Helical" evidence="1">
    <location>
        <begin position="758"/>
        <end position="781"/>
    </location>
</feature>
<evidence type="ECO:0000259" key="2">
    <source>
        <dbReference type="Pfam" id="PF22933"/>
    </source>
</evidence>
<reference evidence="7" key="1">
    <citation type="journal article" date="2011" name="Genome Biol.">
        <title>Comparative genomics of the social amoebae Dictyostelium discoideum and Dictyostelium purpureum.</title>
        <authorList>
            <consortium name="US DOE Joint Genome Institute (JGI-PGF)"/>
            <person name="Sucgang R."/>
            <person name="Kuo A."/>
            <person name="Tian X."/>
            <person name="Salerno W."/>
            <person name="Parikh A."/>
            <person name="Feasley C.L."/>
            <person name="Dalin E."/>
            <person name="Tu H."/>
            <person name="Huang E."/>
            <person name="Barry K."/>
            <person name="Lindquist E."/>
            <person name="Shapiro H."/>
            <person name="Bruce D."/>
            <person name="Schmutz J."/>
            <person name="Salamov A."/>
            <person name="Fey P."/>
            <person name="Gaudet P."/>
            <person name="Anjard C."/>
            <person name="Babu M.M."/>
            <person name="Basu S."/>
            <person name="Bushmanova Y."/>
            <person name="van der Wel H."/>
            <person name="Katoh-Kurasawa M."/>
            <person name="Dinh C."/>
            <person name="Coutinho P.M."/>
            <person name="Saito T."/>
            <person name="Elias M."/>
            <person name="Schaap P."/>
            <person name="Kay R.R."/>
            <person name="Henrissat B."/>
            <person name="Eichinger L."/>
            <person name="Rivero F."/>
            <person name="Putnam N.H."/>
            <person name="West C.M."/>
            <person name="Loomis W.F."/>
            <person name="Chisholm R.L."/>
            <person name="Shaulsky G."/>
            <person name="Strassmann J.E."/>
            <person name="Queller D.C."/>
            <person name="Kuspa A."/>
            <person name="Grigoriev I.V."/>
        </authorList>
    </citation>
    <scope>NUCLEOTIDE SEQUENCE [LARGE SCALE GENOMIC DNA]</scope>
    <source>
        <strain evidence="7">QSDP1</strain>
    </source>
</reference>
<evidence type="ECO:0000313" key="7">
    <source>
        <dbReference type="Proteomes" id="UP000001064"/>
    </source>
</evidence>
<dbReference type="InterPro" id="IPR055462">
    <property type="entry name" value="DUF7034"/>
</dbReference>
<dbReference type="eggNOG" id="ENOG502SC7H">
    <property type="taxonomic scope" value="Eukaryota"/>
</dbReference>
<dbReference type="VEuPathDB" id="AmoebaDB:DICPUDRAFT_42680"/>
<dbReference type="InParanoid" id="F1A2K3"/>
<dbReference type="InterPro" id="IPR057709">
    <property type="entry name" value="DUF7949"/>
</dbReference>
<proteinExistence type="predicted"/>
<dbReference type="AlphaFoldDB" id="F1A2K3"/>
<dbReference type="Pfam" id="PF23033">
    <property type="entry name" value="DUF7034"/>
    <property type="match status" value="1"/>
</dbReference>
<feature type="non-terminal residue" evidence="6">
    <location>
        <position position="1"/>
    </location>
</feature>